<protein>
    <submittedName>
        <fullName evidence="2">Uncharacterized protein</fullName>
    </submittedName>
</protein>
<name>A0A9Q3JXU5_9BASI</name>
<feature type="region of interest" description="Disordered" evidence="1">
    <location>
        <begin position="1"/>
        <end position="20"/>
    </location>
</feature>
<evidence type="ECO:0000256" key="1">
    <source>
        <dbReference type="SAM" id="MobiDB-lite"/>
    </source>
</evidence>
<keyword evidence="3" id="KW-1185">Reference proteome</keyword>
<evidence type="ECO:0000313" key="2">
    <source>
        <dbReference type="EMBL" id="MBW0570627.1"/>
    </source>
</evidence>
<dbReference type="Proteomes" id="UP000765509">
    <property type="component" value="Unassembled WGS sequence"/>
</dbReference>
<dbReference type="AlphaFoldDB" id="A0A9Q3JXU5"/>
<organism evidence="2 3">
    <name type="scientific">Austropuccinia psidii MF-1</name>
    <dbReference type="NCBI Taxonomy" id="1389203"/>
    <lineage>
        <taxon>Eukaryota</taxon>
        <taxon>Fungi</taxon>
        <taxon>Dikarya</taxon>
        <taxon>Basidiomycota</taxon>
        <taxon>Pucciniomycotina</taxon>
        <taxon>Pucciniomycetes</taxon>
        <taxon>Pucciniales</taxon>
        <taxon>Sphaerophragmiaceae</taxon>
        <taxon>Austropuccinia</taxon>
    </lineage>
</organism>
<reference evidence="2" key="1">
    <citation type="submission" date="2021-03" db="EMBL/GenBank/DDBJ databases">
        <title>Draft genome sequence of rust myrtle Austropuccinia psidii MF-1, a brazilian biotype.</title>
        <authorList>
            <person name="Quecine M.C."/>
            <person name="Pachon D.M.R."/>
            <person name="Bonatelli M.L."/>
            <person name="Correr F.H."/>
            <person name="Franceschini L.M."/>
            <person name="Leite T.F."/>
            <person name="Margarido G.R.A."/>
            <person name="Almeida C.A."/>
            <person name="Ferrarezi J.A."/>
            <person name="Labate C.A."/>
        </authorList>
    </citation>
    <scope>NUCLEOTIDE SEQUENCE</scope>
    <source>
        <strain evidence="2">MF-1</strain>
    </source>
</reference>
<feature type="region of interest" description="Disordered" evidence="1">
    <location>
        <begin position="76"/>
        <end position="95"/>
    </location>
</feature>
<proteinExistence type="predicted"/>
<accession>A0A9Q3JXU5</accession>
<sequence length="95" mass="10646">MPTSSNFHLHASSSTQSSIFPSLKQSRHLKSQIGIKSLLLQSSLKKKRNGKSLKYWTKSSRGEVYGTWWNGKGSVKTQKDTLGNKPKTSRIVLNL</sequence>
<gene>
    <name evidence="2" type="ORF">O181_110342</name>
</gene>
<evidence type="ECO:0000313" key="3">
    <source>
        <dbReference type="Proteomes" id="UP000765509"/>
    </source>
</evidence>
<dbReference type="EMBL" id="AVOT02086582">
    <property type="protein sequence ID" value="MBW0570627.1"/>
    <property type="molecule type" value="Genomic_DNA"/>
</dbReference>
<comment type="caution">
    <text evidence="2">The sequence shown here is derived from an EMBL/GenBank/DDBJ whole genome shotgun (WGS) entry which is preliminary data.</text>
</comment>